<dbReference type="AlphaFoldDB" id="A0A1G6IQJ8"/>
<keyword evidence="1" id="KW-0472">Membrane</keyword>
<feature type="transmembrane region" description="Helical" evidence="1">
    <location>
        <begin position="38"/>
        <end position="61"/>
    </location>
</feature>
<feature type="transmembrane region" description="Helical" evidence="1">
    <location>
        <begin position="6"/>
        <end position="26"/>
    </location>
</feature>
<dbReference type="RefSeq" id="WP_090388233.1">
    <property type="nucleotide sequence ID" value="NZ_FMZO01000001.1"/>
</dbReference>
<organism evidence="2 3">
    <name type="scientific">Niabella drilacis (strain DSM 25811 / CCM 8410 / CCUG 62505 / LMG 26954 / E90)</name>
    <dbReference type="NCBI Taxonomy" id="1285928"/>
    <lineage>
        <taxon>Bacteria</taxon>
        <taxon>Pseudomonadati</taxon>
        <taxon>Bacteroidota</taxon>
        <taxon>Chitinophagia</taxon>
        <taxon>Chitinophagales</taxon>
        <taxon>Chitinophagaceae</taxon>
        <taxon>Niabella</taxon>
    </lineage>
</organism>
<evidence type="ECO:0000313" key="2">
    <source>
        <dbReference type="EMBL" id="SDC08026.1"/>
    </source>
</evidence>
<accession>A0A1G6IQJ8</accession>
<sequence length="62" mass="7159">MSPYVLFPVVWIVANSIYSITMYIFLKDRLFKEKYVTILKVSLVSLWLISLLAIAVACVLYV</sequence>
<keyword evidence="1" id="KW-0812">Transmembrane</keyword>
<evidence type="ECO:0000313" key="3">
    <source>
        <dbReference type="Proteomes" id="UP000198757"/>
    </source>
</evidence>
<name>A0A1G6IQJ8_NIADE</name>
<keyword evidence="1" id="KW-1133">Transmembrane helix</keyword>
<dbReference type="STRING" id="1285928.SAMN04487894_101282"/>
<dbReference type="EMBL" id="FMZO01000001">
    <property type="protein sequence ID" value="SDC08026.1"/>
    <property type="molecule type" value="Genomic_DNA"/>
</dbReference>
<proteinExistence type="predicted"/>
<protein>
    <submittedName>
        <fullName evidence="2">Uncharacterized protein</fullName>
    </submittedName>
</protein>
<evidence type="ECO:0000256" key="1">
    <source>
        <dbReference type="SAM" id="Phobius"/>
    </source>
</evidence>
<gene>
    <name evidence="2" type="ORF">SAMN04487894_101282</name>
</gene>
<dbReference type="OrthoDB" id="9973469at2"/>
<keyword evidence="3" id="KW-1185">Reference proteome</keyword>
<reference evidence="3" key="1">
    <citation type="submission" date="2016-10" db="EMBL/GenBank/DDBJ databases">
        <authorList>
            <person name="Varghese N."/>
            <person name="Submissions S."/>
        </authorList>
    </citation>
    <scope>NUCLEOTIDE SEQUENCE [LARGE SCALE GENOMIC DNA]</scope>
    <source>
        <strain evidence="3">DSM 25811 / CCM 8410 / LMG 26954 / E90</strain>
    </source>
</reference>
<dbReference type="Proteomes" id="UP000198757">
    <property type="component" value="Unassembled WGS sequence"/>
</dbReference>